<organism evidence="1 2">
    <name type="scientific">Pseudoalteromonas phenolica</name>
    <dbReference type="NCBI Taxonomy" id="161398"/>
    <lineage>
        <taxon>Bacteria</taxon>
        <taxon>Pseudomonadati</taxon>
        <taxon>Pseudomonadota</taxon>
        <taxon>Gammaproteobacteria</taxon>
        <taxon>Alteromonadales</taxon>
        <taxon>Pseudoalteromonadaceae</taxon>
        <taxon>Pseudoalteromonas</taxon>
    </lineage>
</organism>
<gene>
    <name evidence="1" type="ORF">PP2015_3339</name>
</gene>
<accession>A0A0S2K6A6</accession>
<keyword evidence="2" id="KW-1185">Reference proteome</keyword>
<dbReference type="PATRIC" id="fig|161398.10.peg.3403"/>
<name>A0A0S2K6A6_9GAMM</name>
<dbReference type="EMBL" id="CP013187">
    <property type="protein sequence ID" value="ALO43814.1"/>
    <property type="molecule type" value="Genomic_DNA"/>
</dbReference>
<proteinExistence type="predicted"/>
<sequence>MDSQFLNICQLGTVEEGKGSGLLKLNNYQGGMSVKPLFLALEGIHQVAVRAGKKVIEGASSRDVRVLPVNINQFTELADVELKEYEFACEAAAFGPSARVTISVNDAVSAEQVIDAQITVARV</sequence>
<protein>
    <submittedName>
        <fullName evidence="1">Uncharacterized protein</fullName>
    </submittedName>
</protein>
<reference evidence="1 2" key="1">
    <citation type="submission" date="2015-11" db="EMBL/GenBank/DDBJ databases">
        <authorList>
            <person name="Zhang Y."/>
            <person name="Guo Z."/>
        </authorList>
    </citation>
    <scope>NUCLEOTIDE SEQUENCE [LARGE SCALE GENOMIC DNA]</scope>
    <source>
        <strain evidence="1 2">KCTC 12086</strain>
    </source>
</reference>
<dbReference type="AlphaFoldDB" id="A0A0S2K6A6"/>
<dbReference type="KEGG" id="pphe:PP2015_3339"/>
<dbReference type="RefSeq" id="WP_058031452.1">
    <property type="nucleotide sequence ID" value="NZ_CP013187.1"/>
</dbReference>
<dbReference type="OrthoDB" id="9789940at2"/>
<dbReference type="Proteomes" id="UP000061457">
    <property type="component" value="Chromosome I"/>
</dbReference>
<evidence type="ECO:0000313" key="1">
    <source>
        <dbReference type="EMBL" id="ALO43814.1"/>
    </source>
</evidence>
<dbReference type="STRING" id="161398.PP2015_3339"/>
<evidence type="ECO:0000313" key="2">
    <source>
        <dbReference type="Proteomes" id="UP000061457"/>
    </source>
</evidence>